<dbReference type="SUPFAM" id="SSF81321">
    <property type="entry name" value="Family A G protein-coupled receptor-like"/>
    <property type="match status" value="1"/>
</dbReference>
<evidence type="ECO:0000259" key="6">
    <source>
        <dbReference type="PROSITE" id="PS50262"/>
    </source>
</evidence>
<organism evidence="7 8">
    <name type="scientific">Plectus sambesii</name>
    <dbReference type="NCBI Taxonomy" id="2011161"/>
    <lineage>
        <taxon>Eukaryota</taxon>
        <taxon>Metazoa</taxon>
        <taxon>Ecdysozoa</taxon>
        <taxon>Nematoda</taxon>
        <taxon>Chromadorea</taxon>
        <taxon>Plectida</taxon>
        <taxon>Plectina</taxon>
        <taxon>Plectoidea</taxon>
        <taxon>Plectidae</taxon>
        <taxon>Plectus</taxon>
    </lineage>
</organism>
<name>A0A914W293_9BILA</name>
<feature type="transmembrane region" description="Helical" evidence="5">
    <location>
        <begin position="271"/>
        <end position="290"/>
    </location>
</feature>
<dbReference type="Proteomes" id="UP000887566">
    <property type="component" value="Unplaced"/>
</dbReference>
<dbReference type="InterPro" id="IPR000276">
    <property type="entry name" value="GPCR_Rhodpsn"/>
</dbReference>
<evidence type="ECO:0000313" key="8">
    <source>
        <dbReference type="WBParaSite" id="PSAMB.scaffold286size59126.g4300.t1"/>
    </source>
</evidence>
<dbReference type="AlphaFoldDB" id="A0A914W293"/>
<dbReference type="PANTHER" id="PTHR23360">
    <property type="entry name" value="G-PROTEIN COUPLED RECEPTORS FAMILY 1 PROFILE DOMAIN-CONTAINING PROTEIN-RELATED"/>
    <property type="match status" value="1"/>
</dbReference>
<proteinExistence type="predicted"/>
<feature type="transmembrane region" description="Helical" evidence="5">
    <location>
        <begin position="52"/>
        <end position="73"/>
    </location>
</feature>
<dbReference type="PROSITE" id="PS50262">
    <property type="entry name" value="G_PROTEIN_RECEP_F1_2"/>
    <property type="match status" value="1"/>
</dbReference>
<evidence type="ECO:0000313" key="7">
    <source>
        <dbReference type="Proteomes" id="UP000887566"/>
    </source>
</evidence>
<evidence type="ECO:0000256" key="1">
    <source>
        <dbReference type="ARBA" id="ARBA00004370"/>
    </source>
</evidence>
<keyword evidence="7" id="KW-1185">Reference proteome</keyword>
<evidence type="ECO:0000256" key="2">
    <source>
        <dbReference type="ARBA" id="ARBA00022692"/>
    </source>
</evidence>
<dbReference type="Pfam" id="PF00001">
    <property type="entry name" value="7tm_1"/>
    <property type="match status" value="1"/>
</dbReference>
<keyword evidence="2 5" id="KW-0812">Transmembrane</keyword>
<dbReference type="GO" id="GO:0004930">
    <property type="term" value="F:G protein-coupled receptor activity"/>
    <property type="evidence" value="ECO:0007669"/>
    <property type="project" value="InterPro"/>
</dbReference>
<comment type="subcellular location">
    <subcellularLocation>
        <location evidence="1">Membrane</location>
    </subcellularLocation>
</comment>
<feature type="transmembrane region" description="Helical" evidence="5">
    <location>
        <begin position="20"/>
        <end position="40"/>
    </location>
</feature>
<protein>
    <submittedName>
        <fullName evidence="8">G-protein coupled receptors family 1 profile domain-containing protein</fullName>
    </submittedName>
</protein>
<feature type="domain" description="G-protein coupled receptors family 1 profile" evidence="6">
    <location>
        <begin position="109"/>
        <end position="287"/>
    </location>
</feature>
<evidence type="ECO:0000256" key="3">
    <source>
        <dbReference type="ARBA" id="ARBA00022989"/>
    </source>
</evidence>
<feature type="transmembrane region" description="Helical" evidence="5">
    <location>
        <begin position="229"/>
        <end position="251"/>
    </location>
</feature>
<accession>A0A914W293</accession>
<feature type="transmembrane region" description="Helical" evidence="5">
    <location>
        <begin position="134"/>
        <end position="154"/>
    </location>
</feature>
<keyword evidence="3 5" id="KW-1133">Transmembrane helix</keyword>
<dbReference type="PANTHER" id="PTHR23360:SF69">
    <property type="entry name" value="G-PROTEIN COUPLED RECEPTORS FAMILY 1 PROFILE DOMAIN-CONTAINING PROTEIN-RELATED"/>
    <property type="match status" value="1"/>
</dbReference>
<dbReference type="InterPro" id="IPR017452">
    <property type="entry name" value="GPCR_Rhodpsn_7TM"/>
</dbReference>
<dbReference type="WBParaSite" id="PSAMB.scaffold286size59126.g4300.t1">
    <property type="protein sequence ID" value="PSAMB.scaffold286size59126.g4300.t1"/>
    <property type="gene ID" value="PSAMB.scaffold286size59126.g4300"/>
</dbReference>
<reference evidence="8" key="1">
    <citation type="submission" date="2022-11" db="UniProtKB">
        <authorList>
            <consortium name="WormBaseParasite"/>
        </authorList>
    </citation>
    <scope>IDENTIFICATION</scope>
</reference>
<dbReference type="GO" id="GO:0016020">
    <property type="term" value="C:membrane"/>
    <property type="evidence" value="ECO:0007669"/>
    <property type="project" value="UniProtKB-SubCell"/>
</dbReference>
<feature type="transmembrane region" description="Helical" evidence="5">
    <location>
        <begin position="93"/>
        <end position="113"/>
    </location>
</feature>
<dbReference type="InterPro" id="IPR047130">
    <property type="entry name" value="7TM_GPCR_Srsx_nematod"/>
</dbReference>
<evidence type="ECO:0000256" key="5">
    <source>
        <dbReference type="SAM" id="Phobius"/>
    </source>
</evidence>
<feature type="transmembrane region" description="Helical" evidence="5">
    <location>
        <begin position="184"/>
        <end position="204"/>
    </location>
</feature>
<keyword evidence="4 5" id="KW-0472">Membrane</keyword>
<sequence>MAFNDSNYSLTANSVRQAELRMGFGAAAILANILIAAVFLSTSRFRKQYQMFIALAFGEGINGIASFLTGFMRTGFGLVEHPVTAMDCLLKPHVIPLIIGAQLPALCTLALSIERFVAVTTPFWYRSKWTHSKQQLIIAGCFVTTALSVAVAFLSSAHYGEEIRAPTQRLCFIKQTTGPVYSSMHYALVVVFHLCAFILNVYALSQGTYKTVNRGDSGLIRAEAPRIRLILIISAFSLILVAIPNTLLWVINLKLFFSPDVSTTLLNNIGYFFVLFSANSAINLILYLCLSRDFRSRILEILYVKPLLKDISTRLCCRRADGEAQ</sequence>
<evidence type="ECO:0000256" key="4">
    <source>
        <dbReference type="ARBA" id="ARBA00023136"/>
    </source>
</evidence>
<dbReference type="Gene3D" id="1.20.1070.10">
    <property type="entry name" value="Rhodopsin 7-helix transmembrane proteins"/>
    <property type="match status" value="1"/>
</dbReference>